<evidence type="ECO:0000313" key="1">
    <source>
        <dbReference type="EMBL" id="RDC62864.1"/>
    </source>
</evidence>
<dbReference type="EMBL" id="QASA01000001">
    <property type="protein sequence ID" value="RDC62864.1"/>
    <property type="molecule type" value="Genomic_DNA"/>
</dbReference>
<proteinExistence type="predicted"/>
<evidence type="ECO:0000313" key="2">
    <source>
        <dbReference type="Proteomes" id="UP000253919"/>
    </source>
</evidence>
<dbReference type="Proteomes" id="UP000253919">
    <property type="component" value="Unassembled WGS sequence"/>
</dbReference>
<accession>A0A369QDR9</accession>
<organism evidence="1 2">
    <name type="scientific">Adhaeribacter pallidiroseus</name>
    <dbReference type="NCBI Taxonomy" id="2072847"/>
    <lineage>
        <taxon>Bacteria</taxon>
        <taxon>Pseudomonadati</taxon>
        <taxon>Bacteroidota</taxon>
        <taxon>Cytophagia</taxon>
        <taxon>Cytophagales</taxon>
        <taxon>Hymenobacteraceae</taxon>
        <taxon>Adhaeribacter</taxon>
    </lineage>
</organism>
<gene>
    <name evidence="1" type="ORF">AHMF7616_01458</name>
</gene>
<name>A0A369QDR9_9BACT</name>
<comment type="caution">
    <text evidence="1">The sequence shown here is derived from an EMBL/GenBank/DDBJ whole genome shotgun (WGS) entry which is preliminary data.</text>
</comment>
<dbReference type="AlphaFoldDB" id="A0A369QDR9"/>
<reference evidence="1 2" key="1">
    <citation type="submission" date="2018-04" db="EMBL/GenBank/DDBJ databases">
        <title>Adhaeribacter sp. HMF7616 genome sequencing and assembly.</title>
        <authorList>
            <person name="Kang H."/>
            <person name="Kang J."/>
            <person name="Cha I."/>
            <person name="Kim H."/>
            <person name="Joh K."/>
        </authorList>
    </citation>
    <scope>NUCLEOTIDE SEQUENCE [LARGE SCALE GENOMIC DNA]</scope>
    <source>
        <strain evidence="1 2">HMF7616</strain>
    </source>
</reference>
<keyword evidence="2" id="KW-1185">Reference proteome</keyword>
<protein>
    <submittedName>
        <fullName evidence="1">Uncharacterized protein</fullName>
    </submittedName>
</protein>
<sequence length="79" mass="8726">MASYSLSLKAKPAADYPLFFLSVRKDNTSAFPFPNPLPSFPFSKPQSPCCQTIKSFKALKTSLSTLPLQHTPPVRSNTH</sequence>